<dbReference type="InterPro" id="IPR015797">
    <property type="entry name" value="NUDIX_hydrolase-like_dom_sf"/>
</dbReference>
<evidence type="ECO:0000256" key="1">
    <source>
        <dbReference type="ARBA" id="ARBA00001946"/>
    </source>
</evidence>
<keyword evidence="2" id="KW-0378">Hydrolase</keyword>
<dbReference type="InterPro" id="IPR000086">
    <property type="entry name" value="NUDIX_hydrolase_dom"/>
</dbReference>
<comment type="caution">
    <text evidence="4">The sequence shown here is derived from an EMBL/GenBank/DDBJ whole genome shotgun (WGS) entry which is preliminary data.</text>
</comment>
<gene>
    <name evidence="4" type="ORF">APR03_004112</name>
</gene>
<evidence type="ECO:0000256" key="2">
    <source>
        <dbReference type="ARBA" id="ARBA00022801"/>
    </source>
</evidence>
<dbReference type="InterPro" id="IPR020476">
    <property type="entry name" value="Nudix_hydrolase"/>
</dbReference>
<dbReference type="AlphaFoldDB" id="A0A9X2G7F7"/>
<accession>A0A9X2G7F7</accession>
<keyword evidence="5" id="KW-1185">Reference proteome</keyword>
<dbReference type="PANTHER" id="PTHR43046:SF16">
    <property type="entry name" value="ADP-RIBOSE PYROPHOSPHATASE YJHB-RELATED"/>
    <property type="match status" value="1"/>
</dbReference>
<evidence type="ECO:0000313" key="5">
    <source>
        <dbReference type="Proteomes" id="UP001139493"/>
    </source>
</evidence>
<dbReference type="Pfam" id="PF00293">
    <property type="entry name" value="NUDIX"/>
    <property type="match status" value="1"/>
</dbReference>
<dbReference type="GO" id="GO:0016787">
    <property type="term" value="F:hydrolase activity"/>
    <property type="evidence" value="ECO:0007669"/>
    <property type="project" value="UniProtKB-KW"/>
</dbReference>
<evidence type="ECO:0000259" key="3">
    <source>
        <dbReference type="PROSITE" id="PS51462"/>
    </source>
</evidence>
<dbReference type="RefSeq" id="WP_253838926.1">
    <property type="nucleotide sequence ID" value="NZ_JAMTCS010000014.1"/>
</dbReference>
<dbReference type="Proteomes" id="UP001139493">
    <property type="component" value="Unassembled WGS sequence"/>
</dbReference>
<evidence type="ECO:0000313" key="4">
    <source>
        <dbReference type="EMBL" id="MCP2266742.1"/>
    </source>
</evidence>
<sequence length="157" mass="17296">MVRYDYFDDPEAPTVNSVVPSVTVAVRDDVGRLLLIHRTDNDLWALPGGGIDPGETVRQAGVRETEEETGYRVRITGLVGIYTDPRHVIVYSDGEVRSQFSICMRGAVTGGSARTSGESSEVVWQNVDRLGDLDIHPSMRLRIAHAVDPGRTEPYLT</sequence>
<dbReference type="SUPFAM" id="SSF55811">
    <property type="entry name" value="Nudix"/>
    <property type="match status" value="1"/>
</dbReference>
<dbReference type="PRINTS" id="PR00502">
    <property type="entry name" value="NUDIXFAMILY"/>
</dbReference>
<dbReference type="PANTHER" id="PTHR43046">
    <property type="entry name" value="GDP-MANNOSE MANNOSYL HYDROLASE"/>
    <property type="match status" value="1"/>
</dbReference>
<proteinExistence type="predicted"/>
<reference evidence="4" key="1">
    <citation type="submission" date="2022-06" db="EMBL/GenBank/DDBJ databases">
        <title>Genomic Encyclopedia of Archaeal and Bacterial Type Strains, Phase II (KMG-II): from individual species to whole genera.</title>
        <authorList>
            <person name="Goeker M."/>
        </authorList>
    </citation>
    <scope>NUCLEOTIDE SEQUENCE</scope>
    <source>
        <strain evidence="4">DSM 26652</strain>
    </source>
</reference>
<dbReference type="Gene3D" id="3.90.79.10">
    <property type="entry name" value="Nucleoside Triphosphate Pyrophosphohydrolase"/>
    <property type="match status" value="1"/>
</dbReference>
<comment type="cofactor">
    <cofactor evidence="1">
        <name>Mg(2+)</name>
        <dbReference type="ChEBI" id="CHEBI:18420"/>
    </cofactor>
</comment>
<organism evidence="4 5">
    <name type="scientific">Promicromonospora thailandica</name>
    <dbReference type="NCBI Taxonomy" id="765201"/>
    <lineage>
        <taxon>Bacteria</taxon>
        <taxon>Bacillati</taxon>
        <taxon>Actinomycetota</taxon>
        <taxon>Actinomycetes</taxon>
        <taxon>Micrococcales</taxon>
        <taxon>Promicromonosporaceae</taxon>
        <taxon>Promicromonospora</taxon>
    </lineage>
</organism>
<dbReference type="EMBL" id="JAMTCS010000014">
    <property type="protein sequence ID" value="MCP2266742.1"/>
    <property type="molecule type" value="Genomic_DNA"/>
</dbReference>
<name>A0A9X2G7F7_9MICO</name>
<protein>
    <submittedName>
        <fullName evidence="4">NUDIX domain-containing protein</fullName>
    </submittedName>
</protein>
<feature type="domain" description="Nudix hydrolase" evidence="3">
    <location>
        <begin position="17"/>
        <end position="147"/>
    </location>
</feature>
<dbReference type="PROSITE" id="PS51462">
    <property type="entry name" value="NUDIX"/>
    <property type="match status" value="1"/>
</dbReference>